<sequence>MNNGKSLSLEIPNFLEEENSPATRKIKRLEKEVLAKQKEINFHSKQATNYCERLQSLEVELKDKDQQISGLKSVIQQLKEETSKLLTEKDQQISVLTRELQDSRLVSDLLETDNT</sequence>
<dbReference type="Proteomes" id="UP000789920">
    <property type="component" value="Unassembled WGS sequence"/>
</dbReference>
<accession>A0ACA9LEL5</accession>
<evidence type="ECO:0000313" key="2">
    <source>
        <dbReference type="Proteomes" id="UP000789920"/>
    </source>
</evidence>
<protein>
    <submittedName>
        <fullName evidence="1">30866_t:CDS:1</fullName>
    </submittedName>
</protein>
<evidence type="ECO:0000313" key="1">
    <source>
        <dbReference type="EMBL" id="CAG8526615.1"/>
    </source>
</evidence>
<proteinExistence type="predicted"/>
<keyword evidence="2" id="KW-1185">Reference proteome</keyword>
<name>A0ACA9LEL5_9GLOM</name>
<comment type="caution">
    <text evidence="1">The sequence shown here is derived from an EMBL/GenBank/DDBJ whole genome shotgun (WGS) entry which is preliminary data.</text>
</comment>
<reference evidence="1" key="1">
    <citation type="submission" date="2021-06" db="EMBL/GenBank/DDBJ databases">
        <authorList>
            <person name="Kallberg Y."/>
            <person name="Tangrot J."/>
            <person name="Rosling A."/>
        </authorList>
    </citation>
    <scope>NUCLEOTIDE SEQUENCE</scope>
    <source>
        <strain evidence="1">MA461A</strain>
    </source>
</reference>
<gene>
    <name evidence="1" type="ORF">RPERSI_LOCUS2948</name>
</gene>
<organism evidence="1 2">
    <name type="scientific">Racocetra persica</name>
    <dbReference type="NCBI Taxonomy" id="160502"/>
    <lineage>
        <taxon>Eukaryota</taxon>
        <taxon>Fungi</taxon>
        <taxon>Fungi incertae sedis</taxon>
        <taxon>Mucoromycota</taxon>
        <taxon>Glomeromycotina</taxon>
        <taxon>Glomeromycetes</taxon>
        <taxon>Diversisporales</taxon>
        <taxon>Gigasporaceae</taxon>
        <taxon>Racocetra</taxon>
    </lineage>
</organism>
<dbReference type="EMBL" id="CAJVQC010003417">
    <property type="protein sequence ID" value="CAG8526615.1"/>
    <property type="molecule type" value="Genomic_DNA"/>
</dbReference>